<keyword evidence="1" id="KW-0805">Transcription regulation</keyword>
<evidence type="ECO:0000256" key="1">
    <source>
        <dbReference type="ARBA" id="ARBA00023015"/>
    </source>
</evidence>
<evidence type="ECO:0000259" key="4">
    <source>
        <dbReference type="PROSITE" id="PS50932"/>
    </source>
</evidence>
<organism evidence="5 6">
    <name type="scientific">Tetragenococcus halophilus</name>
    <name type="common">Pediococcus halophilus</name>
    <dbReference type="NCBI Taxonomy" id="51669"/>
    <lineage>
        <taxon>Bacteria</taxon>
        <taxon>Bacillati</taxon>
        <taxon>Bacillota</taxon>
        <taxon>Bacilli</taxon>
        <taxon>Lactobacillales</taxon>
        <taxon>Enterococcaceae</taxon>
        <taxon>Tetragenococcus</taxon>
    </lineage>
</organism>
<dbReference type="SUPFAM" id="SSF53822">
    <property type="entry name" value="Periplasmic binding protein-like I"/>
    <property type="match status" value="1"/>
</dbReference>
<evidence type="ECO:0000313" key="5">
    <source>
        <dbReference type="EMBL" id="AYW49822.1"/>
    </source>
</evidence>
<dbReference type="SUPFAM" id="SSF47413">
    <property type="entry name" value="lambda repressor-like DNA-binding domains"/>
    <property type="match status" value="1"/>
</dbReference>
<sequence>MIIMSVKKTTIKDVAKKSGFSPTTVSRVLNENYPVKAETREKILEAVHDLKFNRNTTARNLRLKKSGLMALVVADINNTYYSRIAKRVGDGLFDEGYNLLVCNTNEIVEKENKILSMLANKGVDVIAVASSTTDPSFIENLVDLGGKIVLLDRDMNIEGVPFVGSDNFESSKRLTEYVLQKGHTRVAFVSGPENVVTSQDRMRGYQAALLENGLELNEYNIVSGQFKKEEAFNAIKKFLLSNRESSDPYTAIVSSNNVMTAGVIAAVNSIGLEIPGDISLVSFGSLDMQEIISPQVTCIDQNEAELAKTTLETMLKLSKEEHSEHVESTIIKDSFIEGSSVANLQ</sequence>
<evidence type="ECO:0000256" key="2">
    <source>
        <dbReference type="ARBA" id="ARBA00023125"/>
    </source>
</evidence>
<evidence type="ECO:0000313" key="6">
    <source>
        <dbReference type="Proteomes" id="UP000280475"/>
    </source>
</evidence>
<feature type="domain" description="HTH lacI-type" evidence="4">
    <location>
        <begin position="9"/>
        <end position="63"/>
    </location>
</feature>
<keyword evidence="2" id="KW-0238">DNA-binding</keyword>
<dbReference type="SMART" id="SM00354">
    <property type="entry name" value="HTH_LACI"/>
    <property type="match status" value="1"/>
</dbReference>
<dbReference type="PANTHER" id="PTHR30146">
    <property type="entry name" value="LACI-RELATED TRANSCRIPTIONAL REPRESSOR"/>
    <property type="match status" value="1"/>
</dbReference>
<dbReference type="CDD" id="cd06267">
    <property type="entry name" value="PBP1_LacI_sugar_binding-like"/>
    <property type="match status" value="1"/>
</dbReference>
<dbReference type="Gene3D" id="1.10.260.40">
    <property type="entry name" value="lambda repressor-like DNA-binding domains"/>
    <property type="match status" value="1"/>
</dbReference>
<dbReference type="PROSITE" id="PS50932">
    <property type="entry name" value="HTH_LACI_2"/>
    <property type="match status" value="1"/>
</dbReference>
<dbReference type="GO" id="GO:0000976">
    <property type="term" value="F:transcription cis-regulatory region binding"/>
    <property type="evidence" value="ECO:0007669"/>
    <property type="project" value="TreeGrafter"/>
</dbReference>
<keyword evidence="3" id="KW-0804">Transcription</keyword>
<dbReference type="InterPro" id="IPR000843">
    <property type="entry name" value="HTH_LacI"/>
</dbReference>
<dbReference type="InterPro" id="IPR010982">
    <property type="entry name" value="Lambda_DNA-bd_dom_sf"/>
</dbReference>
<evidence type="ECO:0000256" key="3">
    <source>
        <dbReference type="ARBA" id="ARBA00023163"/>
    </source>
</evidence>
<accession>A0A3G5FHL5</accession>
<dbReference type="CDD" id="cd01392">
    <property type="entry name" value="HTH_LacI"/>
    <property type="match status" value="1"/>
</dbReference>
<reference evidence="5 6" key="1">
    <citation type="journal article" date="2012" name="Int. J. Syst. Evol. Microbiol.">
        <title>Characterization of Tetragenococcus strains from sugar thick juice reveals a novel species, Tetragenococcus osmophilus sp. nov., and divides Tetragenococcus halophilus into two subspecies, T. halophilus subsp. halophilus subsp. nov. and T. halophilus subsp. flandriensis subsp. nov.</title>
        <authorList>
            <person name="Juste A."/>
            <person name="Van Trappen S."/>
            <person name="Verreth C."/>
            <person name="Cleenwerck I."/>
            <person name="De Vos P."/>
            <person name="Lievens B."/>
            <person name="Willems K.A."/>
        </authorList>
    </citation>
    <scope>NUCLEOTIDE SEQUENCE [LARGE SCALE GENOMIC DNA]</scope>
    <source>
        <strain evidence="5 6">LMG 26042</strain>
    </source>
</reference>
<dbReference type="InterPro" id="IPR028082">
    <property type="entry name" value="Peripla_BP_I"/>
</dbReference>
<dbReference type="Pfam" id="PF00356">
    <property type="entry name" value="LacI"/>
    <property type="match status" value="1"/>
</dbReference>
<dbReference type="InterPro" id="IPR001761">
    <property type="entry name" value="Peripla_BP/Lac1_sug-bd_dom"/>
</dbReference>
<proteinExistence type="predicted"/>
<dbReference type="AlphaFoldDB" id="A0A3G5FHL5"/>
<name>A0A3G5FHL5_TETHA</name>
<protein>
    <submittedName>
        <fullName evidence="5">LacI family transcriptional regulator</fullName>
    </submittedName>
</protein>
<dbReference type="PANTHER" id="PTHR30146:SF109">
    <property type="entry name" value="HTH-TYPE TRANSCRIPTIONAL REGULATOR GALS"/>
    <property type="match status" value="1"/>
</dbReference>
<dbReference type="GO" id="GO:0003700">
    <property type="term" value="F:DNA-binding transcription factor activity"/>
    <property type="evidence" value="ECO:0007669"/>
    <property type="project" value="TreeGrafter"/>
</dbReference>
<dbReference type="Proteomes" id="UP000280475">
    <property type="component" value="Chromosome"/>
</dbReference>
<gene>
    <name evidence="5" type="ORF">C7H83_04670</name>
</gene>
<dbReference type="EMBL" id="CP027768">
    <property type="protein sequence ID" value="AYW49822.1"/>
    <property type="molecule type" value="Genomic_DNA"/>
</dbReference>
<dbReference type="Gene3D" id="3.40.50.2300">
    <property type="match status" value="2"/>
</dbReference>
<dbReference type="Pfam" id="PF00532">
    <property type="entry name" value="Peripla_BP_1"/>
    <property type="match status" value="1"/>
</dbReference>